<evidence type="ECO:0000313" key="2">
    <source>
        <dbReference type="EMBL" id="AWM39547.1"/>
    </source>
</evidence>
<name>A0A2Z3H7N4_9BACT</name>
<proteinExistence type="predicted"/>
<dbReference type="RefSeq" id="WP_010039973.1">
    <property type="nucleotide sequence ID" value="NZ_CP025958.1"/>
</dbReference>
<gene>
    <name evidence="2" type="ORF">C1280_22825</name>
</gene>
<dbReference type="Proteomes" id="UP000245802">
    <property type="component" value="Chromosome"/>
</dbReference>
<keyword evidence="1" id="KW-0812">Transmembrane</keyword>
<feature type="transmembrane region" description="Helical" evidence="1">
    <location>
        <begin position="46"/>
        <end position="63"/>
    </location>
</feature>
<evidence type="ECO:0000256" key="1">
    <source>
        <dbReference type="SAM" id="Phobius"/>
    </source>
</evidence>
<protein>
    <recommendedName>
        <fullName evidence="4">Nucleotidyltransferase family protein</fullName>
    </recommendedName>
</protein>
<keyword evidence="1" id="KW-1133">Transmembrane helix</keyword>
<evidence type="ECO:0000313" key="3">
    <source>
        <dbReference type="Proteomes" id="UP000245802"/>
    </source>
</evidence>
<keyword evidence="3" id="KW-1185">Reference proteome</keyword>
<dbReference type="OrthoDB" id="291856at2"/>
<dbReference type="Gene3D" id="3.30.460.40">
    <property type="match status" value="1"/>
</dbReference>
<keyword evidence="1" id="KW-0472">Membrane</keyword>
<organism evidence="2 3">
    <name type="scientific">Gemmata obscuriglobus</name>
    <dbReference type="NCBI Taxonomy" id="114"/>
    <lineage>
        <taxon>Bacteria</taxon>
        <taxon>Pseudomonadati</taxon>
        <taxon>Planctomycetota</taxon>
        <taxon>Planctomycetia</taxon>
        <taxon>Gemmatales</taxon>
        <taxon>Gemmataceae</taxon>
        <taxon>Gemmata</taxon>
    </lineage>
</organism>
<dbReference type="InterPro" id="IPR043519">
    <property type="entry name" value="NT_sf"/>
</dbReference>
<sequence length="211" mass="23809">MEAVIPYEQRLKNDFAWALREGSMHFEEEGAVQQTLRRITKRLDDLGIVYAVGGGLALFFHGYRRFTEDVDILVTKDDLKTIHEQLEGRGYLPPFEKSKHLRDTTTGVKVEFLTTGEFPGDGKPKPVAFPNPSHVRVEGAGVWFLSLPALIELKLASGMTNPLRAKDLVDVQALVTQLKLDEHLATQLNEFVRGKYLELVQLIRDNPEPAE</sequence>
<dbReference type="SUPFAM" id="SSF81301">
    <property type="entry name" value="Nucleotidyltransferase"/>
    <property type="match status" value="1"/>
</dbReference>
<reference evidence="2 3" key="1">
    <citation type="submission" date="2018-01" db="EMBL/GenBank/DDBJ databases">
        <title>G. obscuriglobus.</title>
        <authorList>
            <person name="Franke J."/>
            <person name="Blomberg W."/>
            <person name="Selmecki A."/>
        </authorList>
    </citation>
    <scope>NUCLEOTIDE SEQUENCE [LARGE SCALE GENOMIC DNA]</scope>
    <source>
        <strain evidence="2 3">DSM 5831</strain>
    </source>
</reference>
<dbReference type="InterPro" id="IPR039498">
    <property type="entry name" value="NTP_transf_5"/>
</dbReference>
<dbReference type="EMBL" id="CP025958">
    <property type="protein sequence ID" value="AWM39547.1"/>
    <property type="molecule type" value="Genomic_DNA"/>
</dbReference>
<evidence type="ECO:0008006" key="4">
    <source>
        <dbReference type="Google" id="ProtNLM"/>
    </source>
</evidence>
<dbReference type="Pfam" id="PF14907">
    <property type="entry name" value="NTP_transf_5"/>
    <property type="match status" value="1"/>
</dbReference>
<dbReference type="AlphaFoldDB" id="A0A2Z3H7N4"/>
<accession>A0A2Z3H7N4</accession>
<dbReference type="KEGG" id="gog:C1280_22825"/>